<dbReference type="OrthoDB" id="543156at2759"/>
<dbReference type="InterPro" id="IPR032633">
    <property type="entry name" value="ThiJ-like"/>
</dbReference>
<keyword evidence="2" id="KW-1185">Reference proteome</keyword>
<dbReference type="Proteomes" id="UP000014480">
    <property type="component" value="Unassembled WGS sequence"/>
</dbReference>
<reference evidence="2" key="2">
    <citation type="journal article" date="2019" name="Mol. Plant Microbe Interact.">
        <title>Genome sequence resources for four phytopathogenic fungi from the Colletotrichum orbiculare species complex.</title>
        <authorList>
            <person name="Gan P."/>
            <person name="Tsushima A."/>
            <person name="Narusaka M."/>
            <person name="Narusaka Y."/>
            <person name="Takano Y."/>
            <person name="Kubo Y."/>
            <person name="Shirasu K."/>
        </authorList>
    </citation>
    <scope>GENOME REANNOTATION</scope>
    <source>
        <strain evidence="2">104-T / ATCC 96160 / CBS 514.97 / LARS 414 / MAFF 240422</strain>
    </source>
</reference>
<dbReference type="InterPro" id="IPR029062">
    <property type="entry name" value="Class_I_gatase-like"/>
</dbReference>
<dbReference type="AlphaFoldDB" id="A0A484FVU4"/>
<dbReference type="SUPFAM" id="SSF52317">
    <property type="entry name" value="Class I glutamine amidotransferase-like"/>
    <property type="match status" value="1"/>
</dbReference>
<protein>
    <recommendedName>
        <fullName evidence="3">ThiJ/PfpI family protein</fullName>
    </recommendedName>
</protein>
<evidence type="ECO:0008006" key="3">
    <source>
        <dbReference type="Google" id="ProtNLM"/>
    </source>
</evidence>
<sequence>MWQPTCIAVDVTPACFTELRSVILTLLIIMADNGHDPTEVAVPYHAFKSAGFHVSFATERGQVPRCDARMLEGFTQKLLGATAGVVKLYNAMSESSEMQNPLAWTSAGFTLDDFDVVHIPGGHDSQVRQLLDSASAQNLIADFFPQTKRPGRKIVASICHGPLLLSNAKAADGKSVLYDCETTTLPSFFESFIYQGTRVFLGDYYKTYGADSENCEESVRKVLRDPSQLKSSWVPNQPFVVQDPEYNYISARFPGDAERFSEMIVNLALSQS</sequence>
<comment type="caution">
    <text evidence="1">The sequence shown here is derived from an EMBL/GenBank/DDBJ whole genome shotgun (WGS) entry which is preliminary data.</text>
</comment>
<evidence type="ECO:0000313" key="1">
    <source>
        <dbReference type="EMBL" id="TDZ21815.1"/>
    </source>
</evidence>
<dbReference type="STRING" id="1213857.A0A484FVU4"/>
<evidence type="ECO:0000313" key="2">
    <source>
        <dbReference type="Proteomes" id="UP000014480"/>
    </source>
</evidence>
<dbReference type="Pfam" id="PF17124">
    <property type="entry name" value="ThiJ_like"/>
    <property type="match status" value="1"/>
</dbReference>
<proteinExistence type="predicted"/>
<organism evidence="1 2">
    <name type="scientific">Colletotrichum orbiculare (strain 104-T / ATCC 96160 / CBS 514.97 / LARS 414 / MAFF 240422)</name>
    <name type="common">Cucumber anthracnose fungus</name>
    <name type="synonym">Colletotrichum lagenarium</name>
    <dbReference type="NCBI Taxonomy" id="1213857"/>
    <lineage>
        <taxon>Eukaryota</taxon>
        <taxon>Fungi</taxon>
        <taxon>Dikarya</taxon>
        <taxon>Ascomycota</taxon>
        <taxon>Pezizomycotina</taxon>
        <taxon>Sordariomycetes</taxon>
        <taxon>Hypocreomycetidae</taxon>
        <taxon>Glomerellales</taxon>
        <taxon>Glomerellaceae</taxon>
        <taxon>Colletotrichum</taxon>
        <taxon>Colletotrichum orbiculare species complex</taxon>
    </lineage>
</organism>
<gene>
    <name evidence="1" type="ORF">Cob_v005399</name>
</gene>
<name>A0A484FVU4_COLOR</name>
<reference evidence="2" key="1">
    <citation type="journal article" date="2013" name="New Phytol.">
        <title>Comparative genomic and transcriptomic analyses reveal the hemibiotrophic stage shift of Colletotrichum fungi.</title>
        <authorList>
            <person name="Gan P."/>
            <person name="Ikeda K."/>
            <person name="Irieda H."/>
            <person name="Narusaka M."/>
            <person name="O'Connell R.J."/>
            <person name="Narusaka Y."/>
            <person name="Takano Y."/>
            <person name="Kubo Y."/>
            <person name="Shirasu K."/>
        </authorList>
    </citation>
    <scope>NUCLEOTIDE SEQUENCE [LARGE SCALE GENOMIC DNA]</scope>
    <source>
        <strain evidence="2">104-T / ATCC 96160 / CBS 514.97 / LARS 414 / MAFF 240422</strain>
    </source>
</reference>
<dbReference type="PANTHER" id="PTHR43068:SF1">
    <property type="entry name" value="SLR1854 PROTEIN"/>
    <property type="match status" value="1"/>
</dbReference>
<dbReference type="EMBL" id="AMCV02000013">
    <property type="protein sequence ID" value="TDZ21815.1"/>
    <property type="molecule type" value="Genomic_DNA"/>
</dbReference>
<dbReference type="PANTHER" id="PTHR43068">
    <property type="entry name" value="SLR1854 PROTEIN"/>
    <property type="match status" value="1"/>
</dbReference>
<dbReference type="Gene3D" id="3.40.50.880">
    <property type="match status" value="1"/>
</dbReference>
<accession>A0A484FVU4</accession>